<dbReference type="PANTHER" id="PTHR46797:SF1">
    <property type="entry name" value="METHYLPHOSPHONATE SYNTHASE"/>
    <property type="match status" value="1"/>
</dbReference>
<evidence type="ECO:0000259" key="2">
    <source>
        <dbReference type="PROSITE" id="PS50943"/>
    </source>
</evidence>
<evidence type="ECO:0000256" key="1">
    <source>
        <dbReference type="ARBA" id="ARBA00023125"/>
    </source>
</evidence>
<dbReference type="SUPFAM" id="SSF47413">
    <property type="entry name" value="lambda repressor-like DNA-binding domains"/>
    <property type="match status" value="2"/>
</dbReference>
<protein>
    <submittedName>
        <fullName evidence="3">Transcriptional regulator, XRE family</fullName>
    </submittedName>
</protein>
<keyword evidence="4" id="KW-1185">Reference proteome</keyword>
<dbReference type="CDD" id="cd00093">
    <property type="entry name" value="HTH_XRE"/>
    <property type="match status" value="2"/>
</dbReference>
<dbReference type="EMBL" id="CP001958">
    <property type="protein sequence ID" value="ADG97796.1"/>
    <property type="molecule type" value="Genomic_DNA"/>
</dbReference>
<dbReference type="Gene3D" id="1.10.260.40">
    <property type="entry name" value="lambda repressor-like DNA-binding domains"/>
    <property type="match status" value="2"/>
</dbReference>
<feature type="domain" description="HTH cro/C1-type" evidence="2">
    <location>
        <begin position="86"/>
        <end position="140"/>
    </location>
</feature>
<feature type="domain" description="HTH cro/C1-type" evidence="2">
    <location>
        <begin position="21"/>
        <end position="76"/>
    </location>
</feature>
<dbReference type="RefSeq" id="WP_013138250.1">
    <property type="nucleotide sequence ID" value="NC_014168.1"/>
</dbReference>
<dbReference type="GO" id="GO:0003677">
    <property type="term" value="F:DNA binding"/>
    <property type="evidence" value="ECO:0007669"/>
    <property type="project" value="UniProtKB-KW"/>
</dbReference>
<dbReference type="GO" id="GO:0003700">
    <property type="term" value="F:DNA-binding transcription factor activity"/>
    <property type="evidence" value="ECO:0007669"/>
    <property type="project" value="TreeGrafter"/>
</dbReference>
<organism evidence="3 4">
    <name type="scientific">Segniliparus rotundus (strain ATCC BAA-972 / CDC 1076 / CIP 108378 / DSM 44985 / JCM 13578)</name>
    <dbReference type="NCBI Taxonomy" id="640132"/>
    <lineage>
        <taxon>Bacteria</taxon>
        <taxon>Bacillati</taxon>
        <taxon>Actinomycetota</taxon>
        <taxon>Actinomycetes</taxon>
        <taxon>Mycobacteriales</taxon>
        <taxon>Segniliparaceae</taxon>
        <taxon>Segniliparus</taxon>
    </lineage>
</organism>
<sequence>MALASSERVDRSIRVLDLAPFRQVRLAKGWSRAELNRLSDVSEHTIKAIENGIVKDPNIETVARLVKALDLQMRDVVKVPYHVRMLSDLRHLAGLSQTSLARRAGMSPPALARLERAETDMTDEKAQALARVLRTTASTVHAAWRRAKNRPPGTSA</sequence>
<dbReference type="HOGENOM" id="CLU_118112_0_0_11"/>
<dbReference type="eggNOG" id="COG1396">
    <property type="taxonomic scope" value="Bacteria"/>
</dbReference>
<dbReference type="InterPro" id="IPR001387">
    <property type="entry name" value="Cro/C1-type_HTH"/>
</dbReference>
<dbReference type="Proteomes" id="UP000002247">
    <property type="component" value="Chromosome"/>
</dbReference>
<dbReference type="KEGG" id="srt:Srot_1331"/>
<dbReference type="PANTHER" id="PTHR46797">
    <property type="entry name" value="HTH-TYPE TRANSCRIPTIONAL REGULATOR"/>
    <property type="match status" value="1"/>
</dbReference>
<dbReference type="eggNOG" id="COG1476">
    <property type="taxonomic scope" value="Bacteria"/>
</dbReference>
<keyword evidence="1" id="KW-0238">DNA-binding</keyword>
<dbReference type="InterPro" id="IPR050807">
    <property type="entry name" value="TransReg_Diox_bact_type"/>
</dbReference>
<dbReference type="InterPro" id="IPR010982">
    <property type="entry name" value="Lambda_DNA-bd_dom_sf"/>
</dbReference>
<accession>D6ZFS2</accession>
<evidence type="ECO:0000313" key="3">
    <source>
        <dbReference type="EMBL" id="ADG97796.1"/>
    </source>
</evidence>
<dbReference type="PROSITE" id="PS50943">
    <property type="entry name" value="HTH_CROC1"/>
    <property type="match status" value="2"/>
</dbReference>
<dbReference type="SMART" id="SM00530">
    <property type="entry name" value="HTH_XRE"/>
    <property type="match status" value="2"/>
</dbReference>
<reference evidence="3 4" key="1">
    <citation type="journal article" date="2010" name="Stand. Genomic Sci.">
        <title>Complete genome sequence of Segniliparus rotundus type strain (CDC 1076).</title>
        <authorList>
            <person name="Sikorski J."/>
            <person name="Lapidus A."/>
            <person name="Copeland A."/>
            <person name="Misra M."/>
            <person name="Glavina Del Rio T."/>
            <person name="Nolan M."/>
            <person name="Lucas S."/>
            <person name="Chen F."/>
            <person name="Tice H."/>
            <person name="Cheng J.F."/>
            <person name="Jando M."/>
            <person name="Schneider S."/>
            <person name="Bruce D."/>
            <person name="Goodwin L."/>
            <person name="Pitluck S."/>
            <person name="Liolios K."/>
            <person name="Mikhailova N."/>
            <person name="Pati A."/>
            <person name="Ivanova N."/>
            <person name="Mavromatis K."/>
            <person name="Chen A."/>
            <person name="Palaniappan K."/>
            <person name="Chertkov O."/>
            <person name="Land M."/>
            <person name="Hauser L."/>
            <person name="Chang Y.J."/>
            <person name="Jeffries C.D."/>
            <person name="Brettin T."/>
            <person name="Detter J.C."/>
            <person name="Han C."/>
            <person name="Rohde M."/>
            <person name="Goker M."/>
            <person name="Bristow J."/>
            <person name="Eisen J.A."/>
            <person name="Markowitz V."/>
            <person name="Hugenholtz P."/>
            <person name="Kyrpides N.C."/>
            <person name="Klenk H.P."/>
        </authorList>
    </citation>
    <scope>NUCLEOTIDE SEQUENCE [LARGE SCALE GENOMIC DNA]</scope>
    <source>
        <strain evidence="4">ATCC BAA-972 / CDC 1076 / CIP 108378 / DSM 44985 / JCM 13578</strain>
    </source>
</reference>
<proteinExistence type="predicted"/>
<dbReference type="Pfam" id="PF01381">
    <property type="entry name" value="HTH_3"/>
    <property type="match status" value="2"/>
</dbReference>
<gene>
    <name evidence="3" type="ordered locus">Srot_1331</name>
</gene>
<dbReference type="AlphaFoldDB" id="D6ZFS2"/>
<dbReference type="OrthoDB" id="4724865at2"/>
<name>D6ZFS2_SEGRD</name>
<dbReference type="GO" id="GO:0005829">
    <property type="term" value="C:cytosol"/>
    <property type="evidence" value="ECO:0007669"/>
    <property type="project" value="TreeGrafter"/>
</dbReference>
<evidence type="ECO:0000313" key="4">
    <source>
        <dbReference type="Proteomes" id="UP000002247"/>
    </source>
</evidence>